<keyword evidence="2" id="KW-1185">Reference proteome</keyword>
<evidence type="ECO:0000313" key="1">
    <source>
        <dbReference type="EMBL" id="CDW57117.1"/>
    </source>
</evidence>
<proteinExistence type="predicted"/>
<dbReference type="AlphaFoldDB" id="A0A077Z9M7"/>
<evidence type="ECO:0000313" key="2">
    <source>
        <dbReference type="Proteomes" id="UP000030665"/>
    </source>
</evidence>
<protein>
    <submittedName>
        <fullName evidence="1">Uncharacterized protein</fullName>
    </submittedName>
</protein>
<organism evidence="1 2">
    <name type="scientific">Trichuris trichiura</name>
    <name type="common">Whipworm</name>
    <name type="synonym">Trichocephalus trichiurus</name>
    <dbReference type="NCBI Taxonomy" id="36087"/>
    <lineage>
        <taxon>Eukaryota</taxon>
        <taxon>Metazoa</taxon>
        <taxon>Ecdysozoa</taxon>
        <taxon>Nematoda</taxon>
        <taxon>Enoplea</taxon>
        <taxon>Dorylaimia</taxon>
        <taxon>Trichinellida</taxon>
        <taxon>Trichuridae</taxon>
        <taxon>Trichuris</taxon>
    </lineage>
</organism>
<dbReference type="EMBL" id="HG806122">
    <property type="protein sequence ID" value="CDW57117.1"/>
    <property type="molecule type" value="Genomic_DNA"/>
</dbReference>
<reference evidence="1" key="1">
    <citation type="submission" date="2014-01" db="EMBL/GenBank/DDBJ databases">
        <authorList>
            <person name="Aslett M."/>
        </authorList>
    </citation>
    <scope>NUCLEOTIDE SEQUENCE</scope>
</reference>
<dbReference type="OrthoDB" id="5856915at2759"/>
<gene>
    <name evidence="1" type="ORF">TTRE_0000540401</name>
</gene>
<sequence length="191" mass="22265">MIQGVYDCYDESTKNNIEWLYLLIVMASPVAQPCYTMSEIIDRDVNFYQINIFCPYRRNKDGNYLDEELYPTNHVNSQYCENAAQASDVCTNGTTDASLDCLKPVDKKWKDVEVKQDLALNLRNQISCINFGQQMVAFPYEAWQLAYNSVQYPLEKAEDNLLQPDSSQNEDYLFVVKMVLRKKIIDYQLFI</sequence>
<name>A0A077Z9M7_TRITR</name>
<accession>A0A077Z9M7</accession>
<reference evidence="1" key="2">
    <citation type="submission" date="2014-03" db="EMBL/GenBank/DDBJ databases">
        <title>The whipworm genome and dual-species transcriptomics of an intimate host-pathogen interaction.</title>
        <authorList>
            <person name="Foth B.J."/>
            <person name="Tsai I.J."/>
            <person name="Reid A.J."/>
            <person name="Bancroft A.J."/>
            <person name="Nichol S."/>
            <person name="Tracey A."/>
            <person name="Holroyd N."/>
            <person name="Cotton J.A."/>
            <person name="Stanley E.J."/>
            <person name="Zarowiecki M."/>
            <person name="Liu J.Z."/>
            <person name="Huckvale T."/>
            <person name="Cooper P.J."/>
            <person name="Grencis R.K."/>
            <person name="Berriman M."/>
        </authorList>
    </citation>
    <scope>NUCLEOTIDE SEQUENCE [LARGE SCALE GENOMIC DNA]</scope>
</reference>
<dbReference type="Proteomes" id="UP000030665">
    <property type="component" value="Unassembled WGS sequence"/>
</dbReference>